<keyword evidence="4" id="KW-0963">Cytoplasm</keyword>
<evidence type="ECO:0000256" key="11">
    <source>
        <dbReference type="ARBA" id="ARBA00061364"/>
    </source>
</evidence>
<dbReference type="InterPro" id="IPR036291">
    <property type="entry name" value="NAD(P)-bd_dom_sf"/>
</dbReference>
<evidence type="ECO:0000256" key="8">
    <source>
        <dbReference type="ARBA" id="ARBA00023027"/>
    </source>
</evidence>
<dbReference type="GO" id="GO:0004487">
    <property type="term" value="F:methylenetetrahydrofolate dehydrogenase (NAD+) activity"/>
    <property type="evidence" value="ECO:0007669"/>
    <property type="project" value="UniProtKB-EC"/>
</dbReference>
<gene>
    <name evidence="16" type="ORF">CPAG_06104</name>
</gene>
<organism evidence="16 17">
    <name type="scientific">Coccidioides posadasii RMSCC 3488</name>
    <dbReference type="NCBI Taxonomy" id="454284"/>
    <lineage>
        <taxon>Eukaryota</taxon>
        <taxon>Fungi</taxon>
        <taxon>Dikarya</taxon>
        <taxon>Ascomycota</taxon>
        <taxon>Pezizomycotina</taxon>
        <taxon>Eurotiomycetes</taxon>
        <taxon>Eurotiomycetidae</taxon>
        <taxon>Onygenales</taxon>
        <taxon>Onygenaceae</taxon>
        <taxon>Coccidioides</taxon>
    </lineage>
</organism>
<dbReference type="SUPFAM" id="SSF51735">
    <property type="entry name" value="NAD(P)-binding Rossmann-fold domains"/>
    <property type="match status" value="1"/>
</dbReference>
<dbReference type="InterPro" id="IPR000672">
    <property type="entry name" value="THF_DH/CycHdrlase"/>
</dbReference>
<evidence type="ECO:0000256" key="5">
    <source>
        <dbReference type="ARBA" id="ARBA00022563"/>
    </source>
</evidence>
<dbReference type="OrthoDB" id="41403at2759"/>
<evidence type="ECO:0000256" key="10">
    <source>
        <dbReference type="ARBA" id="ARBA00053076"/>
    </source>
</evidence>
<dbReference type="PANTHER" id="PTHR48099">
    <property type="entry name" value="C-1-TETRAHYDROFOLATE SYNTHASE, CYTOPLASMIC-RELATED"/>
    <property type="match status" value="1"/>
</dbReference>
<keyword evidence="9" id="KW-0539">Nucleus</keyword>
<dbReference type="Gene3D" id="3.40.50.10860">
    <property type="entry name" value="Leucine Dehydrogenase, chain A, domain 1"/>
    <property type="match status" value="1"/>
</dbReference>
<evidence type="ECO:0000256" key="9">
    <source>
        <dbReference type="ARBA" id="ARBA00023242"/>
    </source>
</evidence>
<protein>
    <recommendedName>
        <fullName evidence="13">Methylenetetrahydrofolate dehydrogenase [NAD(+)]</fullName>
        <ecNumber evidence="12">1.5.1.15</ecNumber>
    </recommendedName>
</protein>
<dbReference type="InterPro" id="IPR020631">
    <property type="entry name" value="THF_DH/CycHdrlase_NAD-bd_dom"/>
</dbReference>
<evidence type="ECO:0000259" key="14">
    <source>
        <dbReference type="Pfam" id="PF00763"/>
    </source>
</evidence>
<dbReference type="GO" id="GO:0006730">
    <property type="term" value="P:one-carbon metabolic process"/>
    <property type="evidence" value="ECO:0007669"/>
    <property type="project" value="UniProtKB-KW"/>
</dbReference>
<dbReference type="EC" id="1.5.1.15" evidence="12"/>
<evidence type="ECO:0000259" key="15">
    <source>
        <dbReference type="Pfam" id="PF02882"/>
    </source>
</evidence>
<dbReference type="SUPFAM" id="SSF53223">
    <property type="entry name" value="Aminoacid dehydrogenase-like, N-terminal domain"/>
    <property type="match status" value="1"/>
</dbReference>
<feature type="domain" description="Tetrahydrofolate dehydrogenase/cyclohydrolase NAD(P)-binding" evidence="15">
    <location>
        <begin position="158"/>
        <end position="219"/>
    </location>
</feature>
<reference evidence="16 17" key="1">
    <citation type="submission" date="2007-06" db="EMBL/GenBank/DDBJ databases">
        <title>The Genome Sequence of Coccidioides posadasii RMSCC_3488.</title>
        <authorList>
            <consortium name="Coccidioides Genome Resources Consortium"/>
            <consortium name="The Broad Institute Genome Sequencing Platform"/>
            <person name="Henn M.R."/>
            <person name="Sykes S."/>
            <person name="Young S."/>
            <person name="Jaffe D."/>
            <person name="Berlin A."/>
            <person name="Alvarez P."/>
            <person name="Butler J."/>
            <person name="Gnerre S."/>
            <person name="Grabherr M."/>
            <person name="Mauceli E."/>
            <person name="Brockman W."/>
            <person name="Kodira C."/>
            <person name="Alvarado L."/>
            <person name="Zeng Q."/>
            <person name="Crawford M."/>
            <person name="Antoine C."/>
            <person name="Devon K."/>
            <person name="Galgiani J."/>
            <person name="Orsborn K."/>
            <person name="Lewis M.L."/>
            <person name="Nusbaum C."/>
            <person name="Galagan J."/>
            <person name="Birren B."/>
        </authorList>
    </citation>
    <scope>NUCLEOTIDE SEQUENCE [LARGE SCALE GENOMIC DNA]</scope>
    <source>
        <strain evidence="16 17">RMSCC 3488</strain>
    </source>
</reference>
<dbReference type="GO" id="GO:0009113">
    <property type="term" value="P:purine nucleobase biosynthetic process"/>
    <property type="evidence" value="ECO:0007669"/>
    <property type="project" value="TreeGrafter"/>
</dbReference>
<comment type="subcellular location">
    <subcellularLocation>
        <location evidence="2">Cytoplasm</location>
    </subcellularLocation>
    <subcellularLocation>
        <location evidence="1">Nucleus</location>
    </subcellularLocation>
</comment>
<dbReference type="Proteomes" id="UP000054567">
    <property type="component" value="Unassembled WGS sequence"/>
</dbReference>
<keyword evidence="5" id="KW-0554">One-carbon metabolism</keyword>
<dbReference type="PRINTS" id="PR00085">
    <property type="entry name" value="THFDHDRGNASE"/>
</dbReference>
<evidence type="ECO:0000256" key="6">
    <source>
        <dbReference type="ARBA" id="ARBA00022755"/>
    </source>
</evidence>
<sequence length="345" mass="38401">MTFKTMATDPESIPASCKVVLSGNVAKGLLEEVLEGRKALEKPPHLVGLLANSDPAARMYANWTEKTCKENGFRYSLREVHRDDIEETILAANLDPDVDGIIVYYPIFNNRQDQYVQQLVDISKDVEGLSHRYIFNMYQNIRFLDPKPGPQRQKSLLPCTPLAVIKILEYLQIYNTILPYGNRLFGHTICVVNRSEVVGRPLAALLANDGARVYSADITGIQQFTRGEGIKKRRHEVVDMDGWTLEDAVPHCDVVITGVPGDSFKFNTSLLRPGAVCINFSSQKNFNPDVKDKASIYVPAIGKVTNVVLLRNLLRLVQNRRVDDVHPADAVEKPGTLEGVSTPSG</sequence>
<dbReference type="GO" id="GO:0006164">
    <property type="term" value="P:purine nucleotide biosynthetic process"/>
    <property type="evidence" value="ECO:0007669"/>
    <property type="project" value="UniProtKB-KW"/>
</dbReference>
<accession>A0A0J6FK52</accession>
<name>A0A0J6FK52_COCPO</name>
<dbReference type="EMBL" id="DS268112">
    <property type="protein sequence ID" value="KMM69790.1"/>
    <property type="molecule type" value="Genomic_DNA"/>
</dbReference>
<comment type="similarity">
    <text evidence="11">Belongs to the tetrahydrofolate dehydrogenase/cyclohydrolase family.</text>
</comment>
<dbReference type="VEuPathDB" id="FungiDB:CPAG_06104"/>
<evidence type="ECO:0000256" key="3">
    <source>
        <dbReference type="ARBA" id="ARBA00011738"/>
    </source>
</evidence>
<dbReference type="PANTHER" id="PTHR48099:SF3">
    <property type="entry name" value="METHYLENETETRAHYDROFOLATE DEHYDROGENASE [NAD(+)]"/>
    <property type="match status" value="1"/>
</dbReference>
<feature type="domain" description="Tetrahydrofolate dehydrogenase/cyclohydrolase catalytic" evidence="14">
    <location>
        <begin position="25"/>
        <end position="127"/>
    </location>
</feature>
<dbReference type="Pfam" id="PF02882">
    <property type="entry name" value="THF_DHG_CYH_C"/>
    <property type="match status" value="1"/>
</dbReference>
<dbReference type="Pfam" id="PF00763">
    <property type="entry name" value="THF_DHG_CYH"/>
    <property type="match status" value="1"/>
</dbReference>
<evidence type="ECO:0000313" key="16">
    <source>
        <dbReference type="EMBL" id="KMM69790.1"/>
    </source>
</evidence>
<evidence type="ECO:0000256" key="2">
    <source>
        <dbReference type="ARBA" id="ARBA00004496"/>
    </source>
</evidence>
<dbReference type="GO" id="GO:0004488">
    <property type="term" value="F:methylenetetrahydrofolate dehydrogenase (NADP+) activity"/>
    <property type="evidence" value="ECO:0007669"/>
    <property type="project" value="InterPro"/>
</dbReference>
<comment type="function">
    <text evidence="10">Catalyzes oxidation of cytoplasmic one-carbon units for purine biosynthesis.</text>
</comment>
<dbReference type="InterPro" id="IPR020630">
    <property type="entry name" value="THF_DH/CycHdrlase_cat_dom"/>
</dbReference>
<dbReference type="GO" id="GO:0005634">
    <property type="term" value="C:nucleus"/>
    <property type="evidence" value="ECO:0007669"/>
    <property type="project" value="UniProtKB-SubCell"/>
</dbReference>
<evidence type="ECO:0000256" key="7">
    <source>
        <dbReference type="ARBA" id="ARBA00023002"/>
    </source>
</evidence>
<keyword evidence="8" id="KW-0520">NAD</keyword>
<dbReference type="GO" id="GO:0005829">
    <property type="term" value="C:cytosol"/>
    <property type="evidence" value="ECO:0007669"/>
    <property type="project" value="TreeGrafter"/>
</dbReference>
<comment type="subunit">
    <text evidence="3">Homodimer.</text>
</comment>
<reference evidence="17" key="2">
    <citation type="journal article" date="2009" name="Genome Res.">
        <title>Comparative genomic analyses of the human fungal pathogens Coccidioides and their relatives.</title>
        <authorList>
            <person name="Sharpton T.J."/>
            <person name="Stajich J.E."/>
            <person name="Rounsley S.D."/>
            <person name="Gardner M.J."/>
            <person name="Wortman J.R."/>
            <person name="Jordar V.S."/>
            <person name="Maiti R."/>
            <person name="Kodira C.D."/>
            <person name="Neafsey D.E."/>
            <person name="Zeng Q."/>
            <person name="Hung C.-Y."/>
            <person name="McMahan C."/>
            <person name="Muszewska A."/>
            <person name="Grynberg M."/>
            <person name="Mandel M.A."/>
            <person name="Kellner E.M."/>
            <person name="Barker B.M."/>
            <person name="Galgiani J.N."/>
            <person name="Orbach M.J."/>
            <person name="Kirkland T.N."/>
            <person name="Cole G.T."/>
            <person name="Henn M.R."/>
            <person name="Birren B.W."/>
            <person name="Taylor J.W."/>
        </authorList>
    </citation>
    <scope>NUCLEOTIDE SEQUENCE [LARGE SCALE GENOMIC DNA]</scope>
    <source>
        <strain evidence="17">RMSCC 3488</strain>
    </source>
</reference>
<dbReference type="AlphaFoldDB" id="A0A0J6FK52"/>
<evidence type="ECO:0000256" key="13">
    <source>
        <dbReference type="ARBA" id="ARBA00074830"/>
    </source>
</evidence>
<keyword evidence="7" id="KW-0560">Oxidoreductase</keyword>
<evidence type="ECO:0000256" key="1">
    <source>
        <dbReference type="ARBA" id="ARBA00004123"/>
    </source>
</evidence>
<proteinExistence type="inferred from homology"/>
<evidence type="ECO:0000256" key="4">
    <source>
        <dbReference type="ARBA" id="ARBA00022490"/>
    </source>
</evidence>
<dbReference type="FunFam" id="3.40.50.720:FF:000255">
    <property type="entry name" value="Methylenetetrahydrofolate dehydrogenase"/>
    <property type="match status" value="1"/>
</dbReference>
<reference evidence="17" key="3">
    <citation type="journal article" date="2010" name="Genome Res.">
        <title>Population genomic sequencing of Coccidioides fungi reveals recent hybridization and transposon control.</title>
        <authorList>
            <person name="Neafsey D.E."/>
            <person name="Barker B.M."/>
            <person name="Sharpton T.J."/>
            <person name="Stajich J.E."/>
            <person name="Park D.J."/>
            <person name="Whiston E."/>
            <person name="Hung C.-Y."/>
            <person name="McMahan C."/>
            <person name="White J."/>
            <person name="Sykes S."/>
            <person name="Heiman D."/>
            <person name="Young S."/>
            <person name="Zeng Q."/>
            <person name="Abouelleil A."/>
            <person name="Aftuck L."/>
            <person name="Bessette D."/>
            <person name="Brown A."/>
            <person name="FitzGerald M."/>
            <person name="Lui A."/>
            <person name="Macdonald J.P."/>
            <person name="Priest M."/>
            <person name="Orbach M.J."/>
            <person name="Galgiani J.N."/>
            <person name="Kirkland T.N."/>
            <person name="Cole G.T."/>
            <person name="Birren B.W."/>
            <person name="Henn M.R."/>
            <person name="Taylor J.W."/>
            <person name="Rounsley S.D."/>
        </authorList>
    </citation>
    <scope>NUCLEOTIDE SEQUENCE [LARGE SCALE GENOMIC DNA]</scope>
    <source>
        <strain evidence="17">RMSCC 3488</strain>
    </source>
</reference>
<keyword evidence="6" id="KW-0658">Purine biosynthesis</keyword>
<dbReference type="FunFam" id="3.40.50.10860:FF:000012">
    <property type="entry name" value="Methylenetetrahydrofolate dehydrogenase [NAD(+)]"/>
    <property type="match status" value="1"/>
</dbReference>
<evidence type="ECO:0000313" key="17">
    <source>
        <dbReference type="Proteomes" id="UP000054567"/>
    </source>
</evidence>
<dbReference type="InterPro" id="IPR046346">
    <property type="entry name" value="Aminoacid_DH-like_N_sf"/>
</dbReference>
<evidence type="ECO:0000256" key="12">
    <source>
        <dbReference type="ARBA" id="ARBA00066980"/>
    </source>
</evidence>
<dbReference type="Gene3D" id="3.40.50.720">
    <property type="entry name" value="NAD(P)-binding Rossmann-like Domain"/>
    <property type="match status" value="1"/>
</dbReference>